<feature type="binding site" evidence="11">
    <location>
        <begin position="482"/>
        <end position="492"/>
    </location>
    <ligand>
        <name>FAD</name>
        <dbReference type="ChEBI" id="CHEBI:57692"/>
    </ligand>
</feature>
<sequence>MLSNDILAALKSYTEDMTNRVNLVLQTGEHPKRAELVEFLSQICSVSDQLTLEERDESEMLRSPITFGLEVDGQFNGIVFSGIPSGHEFNSLILAILQSAGTELKLDKQLMRLIQGIDKPIKFEVFISLSCHNCPDVVQALNQFALLNDNITTEMIDGGLFQDLIESRNIQGVPSVYLNGEVFANGKIDTAQLVDKLITKFPVTVEASEEDALPLQDVTVIGGGPAGVAAAIYSARKGLKVTMVADRIGGQVKDTVDIENLISVNKTTGTELTNNMIAHMNDYEITRKEHLRVAKIEKSQDSANKIKKVHLSSGEIIETKTLIIATGAKWRELGVPGEKENIGNGVAYCPHCDGPFFKGKDVAVIGGGNSGVEAALDLAGMVKHVTVFEFLPELKADQVLVDKLYERSNVTVIKNAATSEIVATNGKVSSIKYVDRATNETLEKELSGVFVQIGLLPNSDFIDGVVERTQFGEIIIDEKGQTSEPGIFACGDVTTVPYKQIVISMGEGAKASLSAFDYLIRNGL</sequence>
<evidence type="ECO:0000256" key="8">
    <source>
        <dbReference type="ARBA" id="ARBA00023157"/>
    </source>
</evidence>
<dbReference type="EMBL" id="CP072110">
    <property type="protein sequence ID" value="QTH63441.1"/>
    <property type="molecule type" value="Genomic_DNA"/>
</dbReference>
<dbReference type="SUPFAM" id="SSF52833">
    <property type="entry name" value="Thioredoxin-like"/>
    <property type="match status" value="2"/>
</dbReference>
<keyword evidence="11" id="KW-0521">NADP</keyword>
<comment type="cofactor">
    <cofactor evidence="11">
        <name>FAD</name>
        <dbReference type="ChEBI" id="CHEBI:57692"/>
    </cofactor>
    <text evidence="11">Binds 1 FAD per subunit.</text>
</comment>
<evidence type="ECO:0000256" key="5">
    <source>
        <dbReference type="ARBA" id="ARBA00022827"/>
    </source>
</evidence>
<dbReference type="Gene3D" id="3.40.30.80">
    <property type="match status" value="1"/>
</dbReference>
<organism evidence="15 16">
    <name type="scientific">Psychrosphaera ytuae</name>
    <dbReference type="NCBI Taxonomy" id="2820710"/>
    <lineage>
        <taxon>Bacteria</taxon>
        <taxon>Pseudomonadati</taxon>
        <taxon>Pseudomonadota</taxon>
        <taxon>Gammaproteobacteria</taxon>
        <taxon>Alteromonadales</taxon>
        <taxon>Pseudoalteromonadaceae</taxon>
        <taxon>Psychrosphaera</taxon>
    </lineage>
</organism>
<dbReference type="CDD" id="cd02974">
    <property type="entry name" value="AhpF_NTD_N"/>
    <property type="match status" value="1"/>
</dbReference>
<dbReference type="PROSITE" id="PS51354">
    <property type="entry name" value="GLUTAREDOXIN_2"/>
    <property type="match status" value="1"/>
</dbReference>
<evidence type="ECO:0000259" key="14">
    <source>
        <dbReference type="Pfam" id="PF13192"/>
    </source>
</evidence>
<dbReference type="InterPro" id="IPR044142">
    <property type="entry name" value="AhpF_NTD_N"/>
</dbReference>
<dbReference type="InterPro" id="IPR023753">
    <property type="entry name" value="FAD/NAD-binding_dom"/>
</dbReference>
<evidence type="ECO:0000256" key="11">
    <source>
        <dbReference type="PIRSR" id="PIRSR000238-1"/>
    </source>
</evidence>
<dbReference type="RefSeq" id="WP_208831497.1">
    <property type="nucleotide sequence ID" value="NZ_CP072110.1"/>
</dbReference>
<accession>A0A975DAA4</accession>
<dbReference type="GO" id="GO:0050660">
    <property type="term" value="F:flavin adenine dinucleotide binding"/>
    <property type="evidence" value="ECO:0007669"/>
    <property type="project" value="InterPro"/>
</dbReference>
<reference evidence="15" key="1">
    <citation type="submission" date="2021-03" db="EMBL/GenBank/DDBJ databases">
        <title>Description of Psychrosphaera ytuae sp. nov. isolated from deep sea sediment of South China Sea.</title>
        <authorList>
            <person name="Zhang J."/>
            <person name="Xu X.-D."/>
        </authorList>
    </citation>
    <scope>NUCLEOTIDE SEQUENCE</scope>
    <source>
        <strain evidence="15">MTZ26</strain>
    </source>
</reference>
<proteinExistence type="inferred from homology"/>
<evidence type="ECO:0000256" key="3">
    <source>
        <dbReference type="ARBA" id="ARBA00020059"/>
    </source>
</evidence>
<dbReference type="GO" id="GO:0000302">
    <property type="term" value="P:response to reactive oxygen species"/>
    <property type="evidence" value="ECO:0007669"/>
    <property type="project" value="InterPro"/>
</dbReference>
<dbReference type="AlphaFoldDB" id="A0A975DAA4"/>
<dbReference type="PANTHER" id="PTHR48105">
    <property type="entry name" value="THIOREDOXIN REDUCTASE 1-RELATED-RELATED"/>
    <property type="match status" value="1"/>
</dbReference>
<keyword evidence="6" id="KW-0560">Oxidoreductase</keyword>
<dbReference type="KEGG" id="psym:J1N51_11970"/>
<evidence type="ECO:0000256" key="2">
    <source>
        <dbReference type="ARBA" id="ARBA00011738"/>
    </source>
</evidence>
<evidence type="ECO:0000256" key="4">
    <source>
        <dbReference type="ARBA" id="ARBA00022630"/>
    </source>
</evidence>
<keyword evidence="5 11" id="KW-0274">FAD</keyword>
<dbReference type="PRINTS" id="PR00469">
    <property type="entry name" value="PNDRDTASEII"/>
</dbReference>
<dbReference type="PRINTS" id="PR00368">
    <property type="entry name" value="FADPNR"/>
</dbReference>
<dbReference type="PIRSF" id="PIRSF000238">
    <property type="entry name" value="AhpF"/>
    <property type="match status" value="1"/>
</dbReference>
<protein>
    <recommendedName>
        <fullName evidence="3">Alkyl hydroperoxide reductase subunit F</fullName>
    </recommendedName>
</protein>
<keyword evidence="16" id="KW-1185">Reference proteome</keyword>
<keyword evidence="7 11" id="KW-0520">NAD</keyword>
<feature type="domain" description="Thioredoxin-like fold" evidence="14">
    <location>
        <begin position="122"/>
        <end position="198"/>
    </location>
</feature>
<dbReference type="CDD" id="cd03026">
    <property type="entry name" value="AhpF_NTD_C"/>
    <property type="match status" value="1"/>
</dbReference>
<dbReference type="GO" id="GO:0016668">
    <property type="term" value="F:oxidoreductase activity, acting on a sulfur group of donors, NAD(P) as acceptor"/>
    <property type="evidence" value="ECO:0007669"/>
    <property type="project" value="UniProtKB-ARBA"/>
</dbReference>
<comment type="similarity">
    <text evidence="1">Belongs to the class-II pyridine nucleotide-disulfide oxidoreductase family.</text>
</comment>
<dbReference type="InterPro" id="IPR008255">
    <property type="entry name" value="Pyr_nucl-diS_OxRdtase_2_AS"/>
</dbReference>
<dbReference type="InterPro" id="IPR050097">
    <property type="entry name" value="Ferredoxin-NADP_redctase_2"/>
</dbReference>
<evidence type="ECO:0000256" key="10">
    <source>
        <dbReference type="ARBA" id="ARBA00024806"/>
    </source>
</evidence>
<evidence type="ECO:0000256" key="7">
    <source>
        <dbReference type="ARBA" id="ARBA00023027"/>
    </source>
</evidence>
<dbReference type="InterPro" id="IPR012081">
    <property type="entry name" value="Alkyl_hydroperoxide_Rdtase_suF"/>
</dbReference>
<dbReference type="InterPro" id="IPR044141">
    <property type="entry name" value="AhpF_NTD_C"/>
</dbReference>
<dbReference type="InterPro" id="IPR012336">
    <property type="entry name" value="Thioredoxin-like_fold"/>
</dbReference>
<keyword evidence="9 12" id="KW-0676">Redox-active center</keyword>
<dbReference type="Gene3D" id="3.50.50.60">
    <property type="entry name" value="FAD/NAD(P)-binding domain"/>
    <property type="match status" value="2"/>
</dbReference>
<gene>
    <name evidence="15" type="primary">ahpF</name>
    <name evidence="15" type="ORF">J1N51_11970</name>
</gene>
<name>A0A975DAA4_9GAMM</name>
<dbReference type="InterPro" id="IPR036249">
    <property type="entry name" value="Thioredoxin-like_sf"/>
</dbReference>
<comment type="subunit">
    <text evidence="2">Homodimer.</text>
</comment>
<evidence type="ECO:0000313" key="16">
    <source>
        <dbReference type="Proteomes" id="UP000682739"/>
    </source>
</evidence>
<dbReference type="NCBIfam" id="TIGR03140">
    <property type="entry name" value="AhpF"/>
    <property type="match status" value="1"/>
</dbReference>
<dbReference type="SUPFAM" id="SSF51905">
    <property type="entry name" value="FAD/NAD(P)-binding domain"/>
    <property type="match status" value="1"/>
</dbReference>
<dbReference type="Proteomes" id="UP000682739">
    <property type="component" value="Chromosome"/>
</dbReference>
<evidence type="ECO:0000313" key="15">
    <source>
        <dbReference type="EMBL" id="QTH63441.1"/>
    </source>
</evidence>
<dbReference type="PROSITE" id="PS00573">
    <property type="entry name" value="PYRIDINE_REDOX_2"/>
    <property type="match status" value="1"/>
</dbReference>
<comment type="function">
    <text evidence="10">Serves to protect the cell against DNA damage by alkyl hydroperoxides. It can use either NADH or NADPH as electron donor for direct reduction of redox dyes or of alkyl hydroperoxides when combined with the AhpC protein.</text>
</comment>
<evidence type="ECO:0000256" key="1">
    <source>
        <dbReference type="ARBA" id="ARBA00009333"/>
    </source>
</evidence>
<keyword evidence="8 12" id="KW-1015">Disulfide bond</keyword>
<feature type="binding site" evidence="11">
    <location>
        <begin position="361"/>
        <end position="375"/>
    </location>
    <ligand>
        <name>NAD(+)</name>
        <dbReference type="ChEBI" id="CHEBI:57540"/>
    </ligand>
</feature>
<feature type="binding site" evidence="11">
    <location>
        <begin position="217"/>
        <end position="232"/>
    </location>
    <ligand>
        <name>FAD</name>
        <dbReference type="ChEBI" id="CHEBI:57692"/>
    </ligand>
</feature>
<keyword evidence="4" id="KW-0285">Flavoprotein</keyword>
<dbReference type="GO" id="GO:0051287">
    <property type="term" value="F:NAD binding"/>
    <property type="evidence" value="ECO:0007669"/>
    <property type="project" value="InterPro"/>
</dbReference>
<evidence type="ECO:0000256" key="12">
    <source>
        <dbReference type="PIRSR" id="PIRSR000238-2"/>
    </source>
</evidence>
<dbReference type="Pfam" id="PF13192">
    <property type="entry name" value="Thioredoxin_3"/>
    <property type="match status" value="1"/>
</dbReference>
<evidence type="ECO:0000259" key="13">
    <source>
        <dbReference type="Pfam" id="PF07992"/>
    </source>
</evidence>
<feature type="disulfide bond" description="Redox-active" evidence="12">
    <location>
        <begin position="349"/>
        <end position="352"/>
    </location>
</feature>
<evidence type="ECO:0000256" key="6">
    <source>
        <dbReference type="ARBA" id="ARBA00023002"/>
    </source>
</evidence>
<dbReference type="GO" id="GO:0102039">
    <property type="term" value="F:NADH-dependent peroxiredoxin activity"/>
    <property type="evidence" value="ECO:0007669"/>
    <property type="project" value="InterPro"/>
</dbReference>
<dbReference type="Pfam" id="PF07992">
    <property type="entry name" value="Pyr_redox_2"/>
    <property type="match status" value="1"/>
</dbReference>
<dbReference type="InterPro" id="IPR036188">
    <property type="entry name" value="FAD/NAD-bd_sf"/>
</dbReference>
<feature type="domain" description="FAD/NAD(P)-binding" evidence="13">
    <location>
        <begin position="217"/>
        <end position="508"/>
    </location>
</feature>
<evidence type="ECO:0000256" key="9">
    <source>
        <dbReference type="ARBA" id="ARBA00023284"/>
    </source>
</evidence>